<accession>A0A151GNB4</accession>
<dbReference type="AlphaFoldDB" id="A0A151GNB4"/>
<sequence>MAGLRSLVPSTSRIMGGPASTSIDLPSVESHRLEDDPDRRARCLKHLLKANHVSHSIADSSVGCFHNQIVHLLCTAYLLGATDVQMQDMYETEIKCLKPWTPSPAEVINEDWIDLLGDKQYQRAYVDFFEDSFALDFAYDWKRVLRHFLFRDDGSGDPLLHGLICGFGHTLIHLAYAYEMDSKEIAMEALGLICVEYNFLHKYTSESSYTRPSPRASKSPIDLLSSISTDERFQRPSRKFQYTNLESLFDDQEDVILEYWNGWELDDPTTQFRLCQEAAVTLLSTAATPGSRKYNFYLVHLLAASHALRVLLPIVPTRHRVTLLRQWWLLAIAVYVIEGRPQLRLESTSADAGSKDWAYVATHALSSGSSKDAHFLKAIRAMHEAAKTWGDDDGKYLKAAVTFVDHFDGWTI</sequence>
<dbReference type="STRING" id="98403.A0A151GNB4"/>
<name>A0A151GNB4_DRECN</name>
<keyword evidence="1" id="KW-0560">Oxidoreductase</keyword>
<reference evidence="3 4" key="1">
    <citation type="journal article" date="2016" name="Sci. Rep.">
        <title>Insights into Adaptations to a Near-Obligate Nematode Endoparasitic Lifestyle from the Finished Genome of Drechmeria coniospora.</title>
        <authorList>
            <person name="Zhang L."/>
            <person name="Zhou Z."/>
            <person name="Guo Q."/>
            <person name="Fokkens L."/>
            <person name="Miskei M."/>
            <person name="Pocsi I."/>
            <person name="Zhang W."/>
            <person name="Chen M."/>
            <person name="Wang L."/>
            <person name="Sun Y."/>
            <person name="Donzelli B.G."/>
            <person name="Gibson D.M."/>
            <person name="Nelson D.R."/>
            <person name="Luo J.G."/>
            <person name="Rep M."/>
            <person name="Liu H."/>
            <person name="Yang S."/>
            <person name="Wang J."/>
            <person name="Krasnoff S.B."/>
            <person name="Xu Y."/>
            <person name="Molnar I."/>
            <person name="Lin M."/>
        </authorList>
    </citation>
    <scope>NUCLEOTIDE SEQUENCE [LARGE SCALE GENOMIC DNA]</scope>
    <source>
        <strain evidence="3 4">ARSEF 6962</strain>
    </source>
</reference>
<dbReference type="InParanoid" id="A0A151GNB4"/>
<dbReference type="PANTHER" id="PTHR35870">
    <property type="entry name" value="PROTEIN, PUTATIVE (AFU_ORTHOLOGUE AFUA_5G03330)-RELATED"/>
    <property type="match status" value="1"/>
</dbReference>
<evidence type="ECO:0000313" key="3">
    <source>
        <dbReference type="EMBL" id="KYK58607.1"/>
    </source>
</evidence>
<dbReference type="Proteomes" id="UP000076580">
    <property type="component" value="Chromosome 02"/>
</dbReference>
<feature type="compositionally biased region" description="Polar residues" evidence="2">
    <location>
        <begin position="8"/>
        <end position="24"/>
    </location>
</feature>
<dbReference type="GeneID" id="63718267"/>
<dbReference type="GO" id="GO:0016491">
    <property type="term" value="F:oxidoreductase activity"/>
    <property type="evidence" value="ECO:0007669"/>
    <property type="project" value="UniProtKB-KW"/>
</dbReference>
<dbReference type="RefSeq" id="XP_040657959.1">
    <property type="nucleotide sequence ID" value="XM_040802926.1"/>
</dbReference>
<protein>
    <recommendedName>
        <fullName evidence="5">MGS207 protein</fullName>
    </recommendedName>
</protein>
<proteinExistence type="predicted"/>
<dbReference type="PANTHER" id="PTHR35870:SF6">
    <property type="entry name" value="MGS207 PROTEIN"/>
    <property type="match status" value="1"/>
</dbReference>
<gene>
    <name evidence="3" type="ORF">DCS_05624</name>
</gene>
<dbReference type="EMBL" id="LAYC01000002">
    <property type="protein sequence ID" value="KYK58607.1"/>
    <property type="molecule type" value="Genomic_DNA"/>
</dbReference>
<evidence type="ECO:0000256" key="1">
    <source>
        <dbReference type="ARBA" id="ARBA00023002"/>
    </source>
</evidence>
<dbReference type="InterPro" id="IPR025337">
    <property type="entry name" value="Questin_oxidase-like"/>
</dbReference>
<organism evidence="3 4">
    <name type="scientific">Drechmeria coniospora</name>
    <name type="common">Nematophagous fungus</name>
    <name type="synonym">Meria coniospora</name>
    <dbReference type="NCBI Taxonomy" id="98403"/>
    <lineage>
        <taxon>Eukaryota</taxon>
        <taxon>Fungi</taxon>
        <taxon>Dikarya</taxon>
        <taxon>Ascomycota</taxon>
        <taxon>Pezizomycotina</taxon>
        <taxon>Sordariomycetes</taxon>
        <taxon>Hypocreomycetidae</taxon>
        <taxon>Hypocreales</taxon>
        <taxon>Ophiocordycipitaceae</taxon>
        <taxon>Drechmeria</taxon>
    </lineage>
</organism>
<keyword evidence="4" id="KW-1185">Reference proteome</keyword>
<comment type="caution">
    <text evidence="3">The sequence shown here is derived from an EMBL/GenBank/DDBJ whole genome shotgun (WGS) entry which is preliminary data.</text>
</comment>
<evidence type="ECO:0000313" key="4">
    <source>
        <dbReference type="Proteomes" id="UP000076580"/>
    </source>
</evidence>
<evidence type="ECO:0000256" key="2">
    <source>
        <dbReference type="SAM" id="MobiDB-lite"/>
    </source>
</evidence>
<evidence type="ECO:0008006" key="5">
    <source>
        <dbReference type="Google" id="ProtNLM"/>
    </source>
</evidence>
<dbReference type="Pfam" id="PF14027">
    <property type="entry name" value="Questin_oxidase"/>
    <property type="match status" value="1"/>
</dbReference>
<feature type="region of interest" description="Disordered" evidence="2">
    <location>
        <begin position="1"/>
        <end position="25"/>
    </location>
</feature>